<proteinExistence type="predicted"/>
<dbReference type="KEGG" id="nse:NSE_0589"/>
<gene>
    <name evidence="1" type="ordered locus">NSE_0589</name>
</gene>
<organism evidence="1 2">
    <name type="scientific">Ehrlichia sennetsu (strain ATCC VR-367 / Miyayama)</name>
    <name type="common">Neorickettsia sennetsu</name>
    <dbReference type="NCBI Taxonomy" id="222891"/>
    <lineage>
        <taxon>Bacteria</taxon>
        <taxon>Pseudomonadati</taxon>
        <taxon>Pseudomonadota</taxon>
        <taxon>Alphaproteobacteria</taxon>
        <taxon>Rickettsiales</taxon>
        <taxon>Anaplasmataceae</taxon>
        <taxon>Ehrlichia</taxon>
    </lineage>
</organism>
<evidence type="ECO:0000313" key="2">
    <source>
        <dbReference type="Proteomes" id="UP000001942"/>
    </source>
</evidence>
<protein>
    <submittedName>
        <fullName evidence="1">Uncharacterized protein</fullName>
    </submittedName>
</protein>
<name>Q2GDH7_EHRS3</name>
<dbReference type="AlphaFoldDB" id="Q2GDH7"/>
<evidence type="ECO:0000313" key="1">
    <source>
        <dbReference type="EMBL" id="ABD46334.1"/>
    </source>
</evidence>
<dbReference type="EMBL" id="CP000237">
    <property type="protein sequence ID" value="ABD46334.1"/>
    <property type="molecule type" value="Genomic_DNA"/>
</dbReference>
<dbReference type="STRING" id="222891.NSE_0589"/>
<accession>Q2GDH7</accession>
<sequence>MDFLNTKGINLSYFFMTRLFTKVHKAILGLNFTKTESRKIRKPSAANLYALAGVYKRE</sequence>
<dbReference type="Proteomes" id="UP000001942">
    <property type="component" value="Chromosome"/>
</dbReference>
<dbReference type="HOGENOM" id="CLU_2974772_0_0_5"/>
<keyword evidence="2" id="KW-1185">Reference proteome</keyword>
<reference evidence="1 2" key="1">
    <citation type="journal article" date="2006" name="PLoS Genet.">
        <title>Comparative genomics of emerging human ehrlichiosis agents.</title>
        <authorList>
            <person name="Dunning Hotopp J.C."/>
            <person name="Lin M."/>
            <person name="Madupu R."/>
            <person name="Crabtree J."/>
            <person name="Angiuoli S.V."/>
            <person name="Eisen J.A."/>
            <person name="Seshadri R."/>
            <person name="Ren Q."/>
            <person name="Wu M."/>
            <person name="Utterback T.R."/>
            <person name="Smith S."/>
            <person name="Lewis M."/>
            <person name="Khouri H."/>
            <person name="Zhang C."/>
            <person name="Niu H."/>
            <person name="Lin Q."/>
            <person name="Ohashi N."/>
            <person name="Zhi N."/>
            <person name="Nelson W."/>
            <person name="Brinkac L.M."/>
            <person name="Dodson R.J."/>
            <person name="Rosovitz M.J."/>
            <person name="Sundaram J."/>
            <person name="Daugherty S.C."/>
            <person name="Davidsen T."/>
            <person name="Durkin A.S."/>
            <person name="Gwinn M."/>
            <person name="Haft D.H."/>
            <person name="Selengut J.D."/>
            <person name="Sullivan S.A."/>
            <person name="Zafar N."/>
            <person name="Zhou L."/>
            <person name="Benahmed F."/>
            <person name="Forberger H."/>
            <person name="Halpin R."/>
            <person name="Mulligan S."/>
            <person name="Robinson J."/>
            <person name="White O."/>
            <person name="Rikihisa Y."/>
            <person name="Tettelin H."/>
        </authorList>
    </citation>
    <scope>NUCLEOTIDE SEQUENCE [LARGE SCALE GENOMIC DNA]</scope>
    <source>
        <strain evidence="2">ATCC VR-367 / Miyayama</strain>
    </source>
</reference>